<dbReference type="Proteomes" id="UP001201163">
    <property type="component" value="Unassembled WGS sequence"/>
</dbReference>
<feature type="compositionally biased region" description="Pro residues" evidence="1">
    <location>
        <begin position="264"/>
        <end position="280"/>
    </location>
</feature>
<feature type="compositionally biased region" description="Low complexity" evidence="1">
    <location>
        <begin position="248"/>
        <end position="263"/>
    </location>
</feature>
<dbReference type="EMBL" id="JAKELL010000028">
    <property type="protein sequence ID" value="KAH8991006.1"/>
    <property type="molecule type" value="Genomic_DNA"/>
</dbReference>
<dbReference type="AlphaFoldDB" id="A0AAD4LGM0"/>
<accession>A0AAD4LGM0</accession>
<gene>
    <name evidence="2" type="ORF">EDB92DRAFT_706372</name>
</gene>
<proteinExistence type="predicted"/>
<protein>
    <submittedName>
        <fullName evidence="2">Uncharacterized protein</fullName>
    </submittedName>
</protein>
<evidence type="ECO:0000313" key="3">
    <source>
        <dbReference type="Proteomes" id="UP001201163"/>
    </source>
</evidence>
<evidence type="ECO:0000256" key="1">
    <source>
        <dbReference type="SAM" id="MobiDB-lite"/>
    </source>
</evidence>
<evidence type="ECO:0000313" key="2">
    <source>
        <dbReference type="EMBL" id="KAH8991006.1"/>
    </source>
</evidence>
<name>A0AAD4LGM0_9AGAM</name>
<organism evidence="2 3">
    <name type="scientific">Lactarius akahatsu</name>
    <dbReference type="NCBI Taxonomy" id="416441"/>
    <lineage>
        <taxon>Eukaryota</taxon>
        <taxon>Fungi</taxon>
        <taxon>Dikarya</taxon>
        <taxon>Basidiomycota</taxon>
        <taxon>Agaricomycotina</taxon>
        <taxon>Agaricomycetes</taxon>
        <taxon>Russulales</taxon>
        <taxon>Russulaceae</taxon>
        <taxon>Lactarius</taxon>
    </lineage>
</organism>
<feature type="region of interest" description="Disordered" evidence="1">
    <location>
        <begin position="246"/>
        <end position="361"/>
    </location>
</feature>
<sequence length="385" mass="41573">MTVAKVQRRDDSWFILASRELGIQEPVLRGYAAHGDSLSLAVLIHITRQQFSHFWEGPWPEEEFSEILEAASKFNVEDTSHDLQHEFCALWNQIVLKVQNDYSWRTARFILRPIRNVYIALHQVTDSVPVDGPLSYPFSYPVCNVASHHPDSSPHRPHTHNVSTSASAARVAVLVPAPVANSEASSLSVPAPPHVDESLADVPPIDDFYPQIADEMTTERLFIPSTSPDSVTVDAFVTSGRIIPRPISATSTSAPPLSSTPPSTAVPPAPSDPPNLPPSSNPVLDNIFPTGAPLSSHPPMTRSEHSPSCPESHHSSTITTAPRNPPRPTSAPDLDAAPEDNGSPKPGSHQENDALDPPSVNHAIHANTTALDLLPQSSSLSLVAH</sequence>
<comment type="caution">
    <text evidence="2">The sequence shown here is derived from an EMBL/GenBank/DDBJ whole genome shotgun (WGS) entry which is preliminary data.</text>
</comment>
<reference evidence="2" key="1">
    <citation type="submission" date="2022-01" db="EMBL/GenBank/DDBJ databases">
        <title>Comparative genomics reveals a dynamic genome evolution in the ectomycorrhizal milk-cap (Lactarius) mushrooms.</title>
        <authorList>
            <consortium name="DOE Joint Genome Institute"/>
            <person name="Lebreton A."/>
            <person name="Tang N."/>
            <person name="Kuo A."/>
            <person name="LaButti K."/>
            <person name="Drula E."/>
            <person name="Barry K."/>
            <person name="Clum A."/>
            <person name="Lipzen A."/>
            <person name="Mousain D."/>
            <person name="Ng V."/>
            <person name="Wang R."/>
            <person name="Wang X."/>
            <person name="Dai Y."/>
            <person name="Henrissat B."/>
            <person name="Grigoriev I.V."/>
            <person name="Guerin-Laguette A."/>
            <person name="Yu F."/>
            <person name="Martin F.M."/>
        </authorList>
    </citation>
    <scope>NUCLEOTIDE SEQUENCE</scope>
    <source>
        <strain evidence="2">QP</strain>
    </source>
</reference>
<keyword evidence="3" id="KW-1185">Reference proteome</keyword>